<dbReference type="AlphaFoldDB" id="A0AAD9ULT8"/>
<dbReference type="SUPFAM" id="SSF55931">
    <property type="entry name" value="Glutamine synthetase/guanido kinase"/>
    <property type="match status" value="1"/>
</dbReference>
<evidence type="ECO:0000256" key="3">
    <source>
        <dbReference type="ARBA" id="ARBA00022777"/>
    </source>
</evidence>
<evidence type="ECO:0000256" key="6">
    <source>
        <dbReference type="RuleBase" id="RU000505"/>
    </source>
</evidence>
<gene>
    <name evidence="8" type="ORF">NP493_3g02057</name>
</gene>
<dbReference type="PANTHER" id="PTHR11547">
    <property type="entry name" value="ARGININE OR CREATINE KINASE"/>
    <property type="match status" value="1"/>
</dbReference>
<feature type="domain" description="Phosphagen kinase C-terminal" evidence="7">
    <location>
        <begin position="69"/>
        <end position="311"/>
    </location>
</feature>
<dbReference type="Proteomes" id="UP001209878">
    <property type="component" value="Unassembled WGS sequence"/>
</dbReference>
<dbReference type="InterPro" id="IPR036802">
    <property type="entry name" value="ATP-guanido_PTrfase_N_sf"/>
</dbReference>
<dbReference type="GO" id="GO:0005524">
    <property type="term" value="F:ATP binding"/>
    <property type="evidence" value="ECO:0007669"/>
    <property type="project" value="UniProtKB-UniRule"/>
</dbReference>
<feature type="binding site" evidence="5">
    <location>
        <position position="180"/>
    </location>
    <ligand>
        <name>ATP</name>
        <dbReference type="ChEBI" id="CHEBI:30616"/>
    </ligand>
</feature>
<sequence>MPYGDAKANFPVYTTHQCMVAHHLTLPLFKELFDPVLNEQHRGFTPTDKHPAPELDPSKLKGGELDDKYVRSCRIRTGRSVRGLCFPPSISRGERREVEAVITDALAGLKGDLSGKYYPLMKMSPEDEKQLIEDHFLFQKPTGHLMVNSAAVRDWPDARGIWHNNDKNFLVWINEEDHCRIISMEQGGNLKGTFARFCRGLKEVEALMKSKGREFSWSERLGYLCTCPTNLGTVLRCSVHIQLHKLSQDPRFDKIVVALGMQKRGTSGEHTAAVDDVYDISNAARLKKSEREFVQLVIDGVEKLIQIEKALEEGNSIDDLIPADAKK</sequence>
<dbReference type="InterPro" id="IPR022415">
    <property type="entry name" value="ATP-guanido_PTrfase_AS"/>
</dbReference>
<dbReference type="GO" id="GO:0004111">
    <property type="term" value="F:creatine kinase activity"/>
    <property type="evidence" value="ECO:0007669"/>
    <property type="project" value="InterPro"/>
</dbReference>
<dbReference type="SUPFAM" id="SSF48034">
    <property type="entry name" value="Guanido kinase N-terminal domain"/>
    <property type="match status" value="1"/>
</dbReference>
<dbReference type="EMBL" id="JAODUO010000003">
    <property type="protein sequence ID" value="KAK2194005.1"/>
    <property type="molecule type" value="Genomic_DNA"/>
</dbReference>
<accession>A0AAD9ULT8</accession>
<feature type="binding site" evidence="5">
    <location>
        <begin position="72"/>
        <end position="76"/>
    </location>
    <ligand>
        <name>ATP</name>
        <dbReference type="ChEBI" id="CHEBI:30616"/>
    </ligand>
</feature>
<dbReference type="PROSITE" id="PS00112">
    <property type="entry name" value="PHOSPHAGEN_KINASE"/>
    <property type="match status" value="1"/>
</dbReference>
<dbReference type="PROSITE" id="PS51510">
    <property type="entry name" value="PHOSPHAGEN_KINASE_C"/>
    <property type="match status" value="1"/>
</dbReference>
<dbReference type="GO" id="GO:0005615">
    <property type="term" value="C:extracellular space"/>
    <property type="evidence" value="ECO:0007669"/>
    <property type="project" value="TreeGrafter"/>
</dbReference>
<keyword evidence="2 5" id="KW-0547">Nucleotide-binding</keyword>
<evidence type="ECO:0000256" key="4">
    <source>
        <dbReference type="ARBA" id="ARBA00022840"/>
    </source>
</evidence>
<dbReference type="InterPro" id="IPR014746">
    <property type="entry name" value="Gln_synth/guanido_kin_cat_dom"/>
</dbReference>
<keyword evidence="9" id="KW-1185">Reference proteome</keyword>
<dbReference type="InterPro" id="IPR000749">
    <property type="entry name" value="ATP-guanido_PTrfase"/>
</dbReference>
<feature type="binding site" evidence="5">
    <location>
        <begin position="236"/>
        <end position="240"/>
    </location>
    <ligand>
        <name>ATP</name>
        <dbReference type="ChEBI" id="CHEBI:30616"/>
    </ligand>
</feature>
<proteinExistence type="inferred from homology"/>
<protein>
    <recommendedName>
        <fullName evidence="7">Phosphagen kinase C-terminal domain-containing protein</fullName>
    </recommendedName>
</protein>
<feature type="binding site" evidence="5">
    <location>
        <position position="135"/>
    </location>
    <ligand>
        <name>ATP</name>
        <dbReference type="ChEBI" id="CHEBI:30616"/>
    </ligand>
</feature>
<comment type="similarity">
    <text evidence="5 6">Belongs to the ATP:guanido phosphotransferase family.</text>
</comment>
<evidence type="ECO:0000313" key="9">
    <source>
        <dbReference type="Proteomes" id="UP001209878"/>
    </source>
</evidence>
<dbReference type="InterPro" id="IPR022414">
    <property type="entry name" value="ATP-guanido_PTrfase_cat"/>
</dbReference>
<feature type="binding site" evidence="5">
    <location>
        <begin position="264"/>
        <end position="269"/>
    </location>
    <ligand>
        <name>ATP</name>
        <dbReference type="ChEBI" id="CHEBI:30616"/>
    </ligand>
</feature>
<dbReference type="FunFam" id="3.30.590.10:FF:000002">
    <property type="entry name" value="Creatine kinase S-type, mitochondrial"/>
    <property type="match status" value="1"/>
</dbReference>
<dbReference type="Pfam" id="PF00217">
    <property type="entry name" value="ATP-gua_Ptrans"/>
    <property type="match status" value="1"/>
</dbReference>
<keyword evidence="4 5" id="KW-0067">ATP-binding</keyword>
<dbReference type="Gene3D" id="3.30.590.10">
    <property type="entry name" value="Glutamine synthetase/guanido kinase, catalytic domain"/>
    <property type="match status" value="1"/>
</dbReference>
<comment type="caution">
    <text evidence="8">The sequence shown here is derived from an EMBL/GenBank/DDBJ whole genome shotgun (WGS) entry which is preliminary data.</text>
</comment>
<evidence type="ECO:0000256" key="2">
    <source>
        <dbReference type="ARBA" id="ARBA00022741"/>
    </source>
</evidence>
<organism evidence="8 9">
    <name type="scientific">Ridgeia piscesae</name>
    <name type="common">Tubeworm</name>
    <dbReference type="NCBI Taxonomy" id="27915"/>
    <lineage>
        <taxon>Eukaryota</taxon>
        <taxon>Metazoa</taxon>
        <taxon>Spiralia</taxon>
        <taxon>Lophotrochozoa</taxon>
        <taxon>Annelida</taxon>
        <taxon>Polychaeta</taxon>
        <taxon>Sedentaria</taxon>
        <taxon>Canalipalpata</taxon>
        <taxon>Sabellida</taxon>
        <taxon>Siboglinidae</taxon>
        <taxon>Ridgeia</taxon>
    </lineage>
</organism>
<evidence type="ECO:0000313" key="8">
    <source>
        <dbReference type="EMBL" id="KAK2194005.1"/>
    </source>
</evidence>
<evidence type="ECO:0000256" key="5">
    <source>
        <dbReference type="PROSITE-ProRule" id="PRU00843"/>
    </source>
</evidence>
<reference evidence="8" key="1">
    <citation type="journal article" date="2023" name="Mol. Biol. Evol.">
        <title>Third-Generation Sequencing Reveals the Adaptive Role of the Epigenome in Three Deep-Sea Polychaetes.</title>
        <authorList>
            <person name="Perez M."/>
            <person name="Aroh O."/>
            <person name="Sun Y."/>
            <person name="Lan Y."/>
            <person name="Juniper S.K."/>
            <person name="Young C.R."/>
            <person name="Angers B."/>
            <person name="Qian P.Y."/>
        </authorList>
    </citation>
    <scope>NUCLEOTIDE SEQUENCE</scope>
    <source>
        <strain evidence="8">R07B-5</strain>
    </source>
</reference>
<name>A0AAD9ULT8_RIDPI</name>
<dbReference type="PANTHER" id="PTHR11547:SF57">
    <property type="entry name" value="PHOSPHAGEN KINASE C-TERMINAL DOMAIN-CONTAINING PROTEIN"/>
    <property type="match status" value="1"/>
</dbReference>
<keyword evidence="3 5" id="KW-0418">Kinase</keyword>
<keyword evidence="1 5" id="KW-0808">Transferase</keyword>
<evidence type="ECO:0000259" key="7">
    <source>
        <dbReference type="PROSITE" id="PS51510"/>
    </source>
</evidence>
<evidence type="ECO:0000256" key="1">
    <source>
        <dbReference type="ARBA" id="ARBA00022679"/>
    </source>
</evidence>
<dbReference type="GO" id="GO:0046314">
    <property type="term" value="P:phosphocreatine biosynthetic process"/>
    <property type="evidence" value="ECO:0007669"/>
    <property type="project" value="InterPro"/>
</dbReference>